<keyword evidence="1" id="KW-1133">Transmembrane helix</keyword>
<evidence type="ECO:0000313" key="2">
    <source>
        <dbReference type="EMBL" id="ACR72986.1"/>
    </source>
</evidence>
<dbReference type="STRING" id="515620.EUBELI_02003"/>
<evidence type="ECO:0000313" key="3">
    <source>
        <dbReference type="Proteomes" id="UP000001476"/>
    </source>
</evidence>
<organism evidence="2 3">
    <name type="scientific">Lachnospira eligens (strain ATCC 27750 / DSM 3376 / VPI C15-48 / C15-B4)</name>
    <name type="common">Eubacterium eligens</name>
    <dbReference type="NCBI Taxonomy" id="515620"/>
    <lineage>
        <taxon>Bacteria</taxon>
        <taxon>Bacillati</taxon>
        <taxon>Bacillota</taxon>
        <taxon>Clostridia</taxon>
        <taxon>Lachnospirales</taxon>
        <taxon>Lachnospiraceae</taxon>
        <taxon>Lachnospira</taxon>
    </lineage>
</organism>
<dbReference type="Proteomes" id="UP000001476">
    <property type="component" value="Chromosome"/>
</dbReference>
<dbReference type="AlphaFoldDB" id="C4Z4U7"/>
<reference evidence="2 3" key="1">
    <citation type="journal article" date="2009" name="Proc. Natl. Acad. Sci. U.S.A.">
        <title>Characterizing a model human gut microbiota composed of members of its two dominant bacterial phyla.</title>
        <authorList>
            <person name="Mahowald M.A."/>
            <person name="Rey F.E."/>
            <person name="Seedorf H."/>
            <person name="Turnbaugh P.J."/>
            <person name="Fulton R.S."/>
            <person name="Wollam A."/>
            <person name="Shah N."/>
            <person name="Wang C."/>
            <person name="Magrini V."/>
            <person name="Wilson R.K."/>
            <person name="Cantarel B.L."/>
            <person name="Coutinho P.M."/>
            <person name="Henrissat B."/>
            <person name="Crock L.W."/>
            <person name="Russell A."/>
            <person name="Verberkmoes N.C."/>
            <person name="Hettich R.L."/>
            <person name="Gordon J.I."/>
        </authorList>
    </citation>
    <scope>NUCLEOTIDE SEQUENCE [LARGE SCALE GENOMIC DNA]</scope>
    <source>
        <strain evidence="3">ATCC 27750 / DSM 3376 / VPI C15-48 / C15-B4</strain>
    </source>
</reference>
<dbReference type="HOGENOM" id="CLU_1169256_0_0_9"/>
<dbReference type="GeneID" id="41356645"/>
<keyword evidence="1" id="KW-0812">Transmembrane</keyword>
<gene>
    <name evidence="2" type="ordered locus">EUBELI_02003</name>
</gene>
<dbReference type="KEGG" id="eel:EUBELI_02003"/>
<name>C4Z4U7_LACE2</name>
<sequence>MSKVKYPDREKIRNQIDIILDKSDLFNDSQDKTIHTDNKIVELKPVREKIPVMRVIQFVVTAAAIVIFVVAVKNYSVVNKKTSGTKSQIPLATGSADGPDAVYTREAGSSDAGNEADTTSQIIYGDIAGINISRVTSSYYGNYSDPYSYQERVDNVLCDNGMTFKINIPYQIKKDGKLVEGADEIAAELIHQSLIEYINATDVVWKDEVTVRCELSGDNIIVYIDDGKYGYAGIIQE</sequence>
<dbReference type="RefSeq" id="WP_012740218.1">
    <property type="nucleotide sequence ID" value="NC_012778.1"/>
</dbReference>
<feature type="transmembrane region" description="Helical" evidence="1">
    <location>
        <begin position="52"/>
        <end position="72"/>
    </location>
</feature>
<accession>C4Z4U7</accession>
<protein>
    <submittedName>
        <fullName evidence="2">Uncharacterized protein</fullName>
    </submittedName>
</protein>
<keyword evidence="1" id="KW-0472">Membrane</keyword>
<dbReference type="EMBL" id="CP001104">
    <property type="protein sequence ID" value="ACR72986.1"/>
    <property type="molecule type" value="Genomic_DNA"/>
</dbReference>
<keyword evidence="3" id="KW-1185">Reference proteome</keyword>
<evidence type="ECO:0000256" key="1">
    <source>
        <dbReference type="SAM" id="Phobius"/>
    </source>
</evidence>
<proteinExistence type="predicted"/>